<dbReference type="OrthoDB" id="10254877at2759"/>
<name>A0A8J2TBG8_ZYGB2</name>
<evidence type="ECO:0000259" key="7">
    <source>
        <dbReference type="Pfam" id="PF00890"/>
    </source>
</evidence>
<comment type="function">
    <text evidence="6">Irreversibly catalyzes the reduction of fumarate to succinate.</text>
</comment>
<dbReference type="InterPro" id="IPR050315">
    <property type="entry name" value="FAD-oxidoreductase_2"/>
</dbReference>
<dbReference type="AlphaFoldDB" id="A0A8J2TBG8"/>
<dbReference type="GO" id="GO:0016156">
    <property type="term" value="F:fumarate reductase (NADH) activity"/>
    <property type="evidence" value="ECO:0007669"/>
    <property type="project" value="UniProtKB-EC"/>
</dbReference>
<comment type="similarity">
    <text evidence="1 6">Belongs to the FAD-dependent oxidoreductase 2 family. FRD/SDH subfamily.</text>
</comment>
<proteinExistence type="inferred from homology"/>
<sequence length="495" mass="53962">MIKVRKRQTLFWLLCISLIVYIKHISMTSRPVVIVGTGLAGLSAGNQLAKYKIPVVLLDKAPSIGGNSIKASSGINGALTDTQRHWNVQDSPELFLEDTIRSAKGKGVEPLMEKLTADAAAAIHWLQSEFKIKLDLLLQTGGQSAPRTHRSSGKLPPGFEIIQTLSKALQAQAEQDPSLVKILLESKVVDVNVDAQGRIAGVSYEDSQGETRKISTNNVIFCSGGFSRSKKMLEEYAPQLTKVPSTNGEGTTGDGQRILQKLGADLIDMDQVQVHPTGFVDPNDRDNQWKFLAAEGLRGLGGILINPADGKRFVDELQTRYVVTEAIRKYCPKDVNTAYLVMSEATYQEFKSHMDFYMSKNLLKKMTVEQFVQERQLPISAEELAQDLKEYSTAKQDAFGRDLIVNTFGDQVGPSTEVYVGEVTPVVHFTMGGAKINKQAQVVSKNDKILAPGLYAAGEVSGGVHGANRLGGSSLLECVVFGRAAAEDIASRLHK</sequence>
<comment type="cofactor">
    <cofactor evidence="6">
        <name>FAD</name>
        <dbReference type="ChEBI" id="CHEBI:57692"/>
    </cofactor>
    <text evidence="6">Binds 1 FAD per monomer.</text>
</comment>
<dbReference type="PANTHER" id="PTHR43400:SF7">
    <property type="entry name" value="FAD-DEPENDENT OXIDOREDUCTASE 2 FAD BINDING DOMAIN-CONTAINING PROTEIN"/>
    <property type="match status" value="1"/>
</dbReference>
<dbReference type="InterPro" id="IPR027477">
    <property type="entry name" value="Succ_DH/fumarate_Rdtase_cat_sf"/>
</dbReference>
<keyword evidence="2 6" id="KW-0285">Flavoprotein</keyword>
<dbReference type="Gene3D" id="3.50.50.60">
    <property type="entry name" value="FAD/NAD(P)-binding domain"/>
    <property type="match status" value="1"/>
</dbReference>
<organism evidence="8 9">
    <name type="scientific">Zygosaccharomyces bailii (strain CLIB 213 / ATCC 58445 / CBS 680 / BCRC 21525 / NBRC 1098 / NCYC 1416 / NRRL Y-2227)</name>
    <dbReference type="NCBI Taxonomy" id="1333698"/>
    <lineage>
        <taxon>Eukaryota</taxon>
        <taxon>Fungi</taxon>
        <taxon>Dikarya</taxon>
        <taxon>Ascomycota</taxon>
        <taxon>Saccharomycotina</taxon>
        <taxon>Saccharomycetes</taxon>
        <taxon>Saccharomycetales</taxon>
        <taxon>Saccharomycetaceae</taxon>
        <taxon>Zygosaccharomyces</taxon>
    </lineage>
</organism>
<reference evidence="9" key="1">
    <citation type="journal article" date="2013" name="Genome Announc.">
        <title>Genome sequence of the food spoilage yeast Zygosaccharomyces bailii CLIB 213(T).</title>
        <authorList>
            <person name="Galeote V."/>
            <person name="Bigey F."/>
            <person name="Devillers H."/>
            <person name="Neuveglise C."/>
            <person name="Dequin S."/>
        </authorList>
    </citation>
    <scope>NUCLEOTIDE SEQUENCE [LARGE SCALE GENOMIC DNA]</scope>
    <source>
        <strain evidence="9">CLIB 213 / ATCC 58445 / CBS 680 / CCRC 21525 / NBRC 1098 / NCYC 1416 / NRRL Y-2227</strain>
    </source>
</reference>
<accession>A0A8J2TBG8</accession>
<keyword evidence="9" id="KW-1185">Reference proteome</keyword>
<dbReference type="InterPro" id="IPR003953">
    <property type="entry name" value="FAD-dep_OxRdtase_2_FAD-bd"/>
</dbReference>
<evidence type="ECO:0000256" key="3">
    <source>
        <dbReference type="ARBA" id="ARBA00022827"/>
    </source>
</evidence>
<dbReference type="InterPro" id="IPR036188">
    <property type="entry name" value="FAD/NAD-bd_sf"/>
</dbReference>
<evidence type="ECO:0000256" key="2">
    <source>
        <dbReference type="ARBA" id="ARBA00022630"/>
    </source>
</evidence>
<dbReference type="NCBIfam" id="TIGR01813">
    <property type="entry name" value="flavo_cyto_c"/>
    <property type="match status" value="1"/>
</dbReference>
<dbReference type="SUPFAM" id="SSF51905">
    <property type="entry name" value="FAD/NAD(P)-binding domain"/>
    <property type="match status" value="1"/>
</dbReference>
<dbReference type="EMBL" id="HG316462">
    <property type="protein sequence ID" value="CDF90973.1"/>
    <property type="molecule type" value="Genomic_DNA"/>
</dbReference>
<keyword evidence="4 6" id="KW-0560">Oxidoreductase</keyword>
<dbReference type="InterPro" id="IPR010960">
    <property type="entry name" value="Flavocytochrome_c"/>
</dbReference>
<comment type="catalytic activity">
    <reaction evidence="5 6">
        <text>succinate + NAD(+) = fumarate + NADH + H(+)</text>
        <dbReference type="Rhea" id="RHEA:18281"/>
        <dbReference type="ChEBI" id="CHEBI:15378"/>
        <dbReference type="ChEBI" id="CHEBI:29806"/>
        <dbReference type="ChEBI" id="CHEBI:30031"/>
        <dbReference type="ChEBI" id="CHEBI:57540"/>
        <dbReference type="ChEBI" id="CHEBI:57945"/>
        <dbReference type="EC" id="1.3.1.6"/>
    </reaction>
</comment>
<evidence type="ECO:0000256" key="1">
    <source>
        <dbReference type="ARBA" id="ARBA00008040"/>
    </source>
</evidence>
<dbReference type="Gene3D" id="3.90.700.10">
    <property type="entry name" value="Succinate dehydrogenase/fumarate reductase flavoprotein, catalytic domain"/>
    <property type="match status" value="1"/>
</dbReference>
<evidence type="ECO:0000313" key="9">
    <source>
        <dbReference type="Proteomes" id="UP000019375"/>
    </source>
</evidence>
<evidence type="ECO:0000313" key="8">
    <source>
        <dbReference type="EMBL" id="CDF90973.1"/>
    </source>
</evidence>
<dbReference type="Pfam" id="PF00890">
    <property type="entry name" value="FAD_binding_2"/>
    <property type="match status" value="1"/>
</dbReference>
<keyword evidence="3 6" id="KW-0274">FAD</keyword>
<protein>
    <recommendedName>
        <fullName evidence="6">Fumarate reductase</fullName>
        <ecNumber evidence="6">1.3.1.6</ecNumber>
    </recommendedName>
</protein>
<dbReference type="EC" id="1.3.1.6" evidence="6"/>
<dbReference type="PANTHER" id="PTHR43400">
    <property type="entry name" value="FUMARATE REDUCTASE"/>
    <property type="match status" value="1"/>
</dbReference>
<gene>
    <name evidence="8" type="ORF">BN860_01948g</name>
</gene>
<evidence type="ECO:0000256" key="5">
    <source>
        <dbReference type="ARBA" id="ARBA00050832"/>
    </source>
</evidence>
<evidence type="ECO:0000256" key="4">
    <source>
        <dbReference type="ARBA" id="ARBA00023002"/>
    </source>
</evidence>
<feature type="domain" description="FAD-dependent oxidoreductase 2 FAD-binding" evidence="7">
    <location>
        <begin position="32"/>
        <end position="475"/>
    </location>
</feature>
<evidence type="ECO:0000256" key="6">
    <source>
        <dbReference type="RuleBase" id="RU366062"/>
    </source>
</evidence>
<dbReference type="SUPFAM" id="SSF56425">
    <property type="entry name" value="Succinate dehydrogenase/fumarate reductase flavoprotein, catalytic domain"/>
    <property type="match status" value="1"/>
</dbReference>
<dbReference type="Proteomes" id="UP000019375">
    <property type="component" value="Unassembled WGS sequence"/>
</dbReference>
<dbReference type="FunFam" id="3.90.700.10:FF:000007">
    <property type="entry name" value="NADH-dependent fumarate reductase"/>
    <property type="match status" value="1"/>
</dbReference>
<dbReference type="GO" id="GO:0010181">
    <property type="term" value="F:FMN binding"/>
    <property type="evidence" value="ECO:0007669"/>
    <property type="project" value="InterPro"/>
</dbReference>